<dbReference type="Gene3D" id="3.40.630.10">
    <property type="entry name" value="Zn peptidases"/>
    <property type="match status" value="2"/>
</dbReference>
<dbReference type="PANTHER" id="PTHR43808">
    <property type="entry name" value="ACETYLORNITHINE DEACETYLASE"/>
    <property type="match status" value="1"/>
</dbReference>
<reference evidence="4 5" key="1">
    <citation type="journal article" date="2019" name="Int. J. Syst. Evol. Microbiol.">
        <title>The Global Catalogue of Microorganisms (GCM) 10K type strain sequencing project: providing services to taxonomists for standard genome sequencing and annotation.</title>
        <authorList>
            <consortium name="The Broad Institute Genomics Platform"/>
            <consortium name="The Broad Institute Genome Sequencing Center for Infectious Disease"/>
            <person name="Wu L."/>
            <person name="Ma J."/>
        </authorList>
    </citation>
    <scope>NUCLEOTIDE SEQUENCE [LARGE SCALE GENOMIC DNA]</scope>
    <source>
        <strain evidence="4 5">JCM 6305</strain>
    </source>
</reference>
<keyword evidence="1" id="KW-0479">Metal-binding</keyword>
<dbReference type="InterPro" id="IPR036264">
    <property type="entry name" value="Bact_exopeptidase_dim_dom"/>
</dbReference>
<feature type="domain" description="Peptidase M20 dimerisation" evidence="3">
    <location>
        <begin position="188"/>
        <end position="294"/>
    </location>
</feature>
<dbReference type="Pfam" id="PF01546">
    <property type="entry name" value="Peptidase_M20"/>
    <property type="match status" value="1"/>
</dbReference>
<dbReference type="Pfam" id="PF07687">
    <property type="entry name" value="M20_dimer"/>
    <property type="match status" value="1"/>
</dbReference>
<evidence type="ECO:0000313" key="5">
    <source>
        <dbReference type="Proteomes" id="UP001501638"/>
    </source>
</evidence>
<sequence>MDIDGQTLAESVAELVRIPSVNPLHAGPRAEEHGPIGEGAIALRLAERFDKCGADEVVLDEVLPGRPNVYGRFRGRSDRLVVVDVHTDTVTVEHMTDPPFDGRIEHGSVWGRGALDTKATLGVVLAMLDAWHRDGLRPEPTLLLVGSISEEAGGLLGATRFRPWAEQQGLRIDQMLVAEPTEFRPVHGLKGLVLIEVTARGAAAHSSRPDLGANAIEAMAPVIAAFVAEHERLQSLPPATELGSGTVSVTRISGGTGGNVIPDRCSISVGRRIVPGEDPGDVLERMSAIARAACPVPCEITSLLPLRPDGKPGSPAFYQRPDTGFVRFLARASGTDPAVAPFGTNALRYSGLANELAIFGPGSIDHAHQATERIAVADLVRLADVLGAWLSPA</sequence>
<evidence type="ECO:0000256" key="1">
    <source>
        <dbReference type="ARBA" id="ARBA00022723"/>
    </source>
</evidence>
<proteinExistence type="predicted"/>
<comment type="caution">
    <text evidence="4">The sequence shown here is derived from an EMBL/GenBank/DDBJ whole genome shotgun (WGS) entry which is preliminary data.</text>
</comment>
<keyword evidence="2" id="KW-0378">Hydrolase</keyword>
<dbReference type="RefSeq" id="WP_344320339.1">
    <property type="nucleotide sequence ID" value="NZ_BAAASZ010000005.1"/>
</dbReference>
<organism evidence="4 5">
    <name type="scientific">Streptomyces macrosporus</name>
    <dbReference type="NCBI Taxonomy" id="44032"/>
    <lineage>
        <taxon>Bacteria</taxon>
        <taxon>Bacillati</taxon>
        <taxon>Actinomycetota</taxon>
        <taxon>Actinomycetes</taxon>
        <taxon>Kitasatosporales</taxon>
        <taxon>Streptomycetaceae</taxon>
        <taxon>Streptomyces</taxon>
    </lineage>
</organism>
<accession>A0ABN3JBG9</accession>
<dbReference type="InterPro" id="IPR002933">
    <property type="entry name" value="Peptidase_M20"/>
</dbReference>
<dbReference type="InterPro" id="IPR050072">
    <property type="entry name" value="Peptidase_M20A"/>
</dbReference>
<evidence type="ECO:0000313" key="4">
    <source>
        <dbReference type="EMBL" id="GAA2425301.1"/>
    </source>
</evidence>
<dbReference type="SUPFAM" id="SSF53187">
    <property type="entry name" value="Zn-dependent exopeptidases"/>
    <property type="match status" value="1"/>
</dbReference>
<dbReference type="EMBL" id="BAAASZ010000005">
    <property type="protein sequence ID" value="GAA2425301.1"/>
    <property type="molecule type" value="Genomic_DNA"/>
</dbReference>
<dbReference type="Proteomes" id="UP001501638">
    <property type="component" value="Unassembled WGS sequence"/>
</dbReference>
<name>A0ABN3JBG9_9ACTN</name>
<dbReference type="Gene3D" id="3.30.70.360">
    <property type="match status" value="1"/>
</dbReference>
<evidence type="ECO:0000256" key="2">
    <source>
        <dbReference type="ARBA" id="ARBA00022801"/>
    </source>
</evidence>
<protein>
    <submittedName>
        <fullName evidence="4">ArgE/DapE family deacylase</fullName>
    </submittedName>
</protein>
<gene>
    <name evidence="4" type="ORF">GCM10010405_04790</name>
</gene>
<keyword evidence="5" id="KW-1185">Reference proteome</keyword>
<evidence type="ECO:0000259" key="3">
    <source>
        <dbReference type="Pfam" id="PF07687"/>
    </source>
</evidence>
<dbReference type="InterPro" id="IPR011650">
    <property type="entry name" value="Peptidase_M20_dimer"/>
</dbReference>
<dbReference type="SUPFAM" id="SSF55031">
    <property type="entry name" value="Bacterial exopeptidase dimerisation domain"/>
    <property type="match status" value="1"/>
</dbReference>